<dbReference type="SMART" id="SM00560">
    <property type="entry name" value="LamGL"/>
    <property type="match status" value="4"/>
</dbReference>
<comment type="subcellular location">
    <subcellularLocation>
        <location evidence="1">Secreted</location>
    </subcellularLocation>
</comment>
<dbReference type="Pfam" id="PF13385">
    <property type="entry name" value="Laminin_G_3"/>
    <property type="match status" value="4"/>
</dbReference>
<feature type="domain" description="LamG-like jellyroll fold" evidence="7">
    <location>
        <begin position="984"/>
        <end position="1125"/>
    </location>
</feature>
<dbReference type="OrthoDB" id="324838at2"/>
<keyword evidence="3 6" id="KW-0732">Signal</keyword>
<feature type="region of interest" description="Disordered" evidence="5">
    <location>
        <begin position="1567"/>
        <end position="1586"/>
    </location>
</feature>
<evidence type="ECO:0000313" key="8">
    <source>
        <dbReference type="EMBL" id="EHY88516.1"/>
    </source>
</evidence>
<dbReference type="Proteomes" id="UP000004705">
    <property type="component" value="Chromosome"/>
</dbReference>
<sequence length="1680" mass="179857">MSRRAESAGFVLPACVVVALSALFIASFPLVSHAALAHPAQATTAEPDPLGEASEAARAQGEPVEVAELTTETTQVVANPEGTFTLKESVVPERARRDGRWVDTDYGLVVGEDGAVRPRAAAVDVAFSGGSDRILATIERDGARLALEWSEALPVPAIEGDTATYEEIHPGVDLRVRATPRGFGHEFVVKTPEAAGSPALERIDLALRTENVDVNSDSVGNIQAVDDDGNTVFHAPAPSMWDSAGTPEGTGAATTSSERKEAPVKATVDDGVLSLEPDQSLLTDPAVTYPLVIDPTFSSVTSRQSAWTLVRRSHPTTSHWNLAPRDDDERYKGVARIGHAPEWSSAYLDRSFFRFSTSMLDGAQIEEAHFRIYQVWKNSNTCDEAVVKPMYLYLTGDISTTTTWDRQPAWLRNIAEAKSAAKAGQSCGPTWVGMDAESAVQQAADEGWNSVTFGLKAGNKEENSNDPDGWKRFHVKKENGVNFYPQLTVEFNRAPNAPSSVTTDPTLTEPCRWCDGKRYFGSDRITLQAKLSDPDGGQLTAKWNIKAEPTGETMSRQQTLASGSTFGTPLDLTNRHGQTISWSVHGSDGALSGPSRSGPTFVVDRQAPAQAPTVSSVLYREDNAWHGGVDVPGEFTFQADGVEDVDHYVYGFSDPPTTKVDADSLGGDATVVITPPRDGPVDLYVQSVDRAGLRSPMTTYHFYVRAGTGPASHWPLDGNAEDGAFLGERDGSVHGDPVWGPGAVGAAALLDGVDDDISAANAVRTDASFSVATWVRLDGDPVVPGGSTALSQDGEHRSGFLLQAWEDGRWQFALPGTDALDDEGDGGFANSDTRVRQGEWTHLVGVYDAIEGQVLLYVNGQLSGSDSYGDHWNAGGEFRIGRAYWDGGPLGNWKGAIDEVGVYDRALTAGEAQTLASRGDVQVGHWKFDQAFGTTVVNEVEGGGGAILSGGASLVSDGAVNGAVTLDGVDDYVATDGPAVRTDHGFSVAAWVRLDRLAPEGGAFTAVSQDDAENSGFLLQHRETGWSFSILHPDQSGELAGRAYSAPGTAQAGVWTHLVGVFDAKNNEVSLYVDGVLADTGAVTATWDATGSFVMGRARWQGQDVDYWDGSLDEVRVYSRVVSAAEIEGVIGRDDVVESDWRLDGNARDESGAGHHGSLGEYPSWIPGRSSEHNPGDLAVELDGSTEYASAPVAVSTSHSFSVSTWVKVDELPSQWSTIVSQNGEQSARFDLAYGGDGRFAIAMYDSDTANAEGVTVYSQQAAQAGVWTHLAAVYNAVDGRVLLYVNGTLNGTGDATGAWDAMNDVSIGRSLHGGTWANFLAGAVDDVKLYSRPLREDEIRLHADRDLTLVHEMRLDENGGTTTADSMGGRTGTLHNGAQFGAGRTGNAIHLDGVDDHVSTAEADLRFDRSFTVSAWVRLDEKSGTTTAVSLDGAHTSKFRLGHVRDSQNRLGSWVFEMAETDSEEATVTKAALSRLETEVNTWVHLVGVYEANSGKLWLYVNGTRLGDGTLQNAWDADGGLQIGRGKSAGTPAEFWPGAVDDVRLYTGGLTADRIETLFRSYPDAKNPSVPQFPEGSAVRAPDSEDPDEVFLVVGGARITLLDEEEYLGTGRTWEQIMRVPYSALMLLPDTMRDGTLVTTPNSDQVWVIEDGQRMPSNESENVQIVPARTLEEYPIATA</sequence>
<dbReference type="HOGENOM" id="CLU_003050_0_0_11"/>
<accession>H8G9F4</accession>
<keyword evidence="9" id="KW-1185">Reference proteome</keyword>
<evidence type="ECO:0000256" key="4">
    <source>
        <dbReference type="ARBA" id="ARBA00023157"/>
    </source>
</evidence>
<organism evidence="8 9">
    <name type="scientific">Saccharomonospora azurea NA-128</name>
    <dbReference type="NCBI Taxonomy" id="882081"/>
    <lineage>
        <taxon>Bacteria</taxon>
        <taxon>Bacillati</taxon>
        <taxon>Actinomycetota</taxon>
        <taxon>Actinomycetes</taxon>
        <taxon>Pseudonocardiales</taxon>
        <taxon>Pseudonocardiaceae</taxon>
        <taxon>Saccharomonospora</taxon>
    </lineage>
</organism>
<dbReference type="NCBIfam" id="NF033679">
    <property type="entry name" value="DNRLRE_dom"/>
    <property type="match status" value="1"/>
</dbReference>
<dbReference type="EMBL" id="CM001466">
    <property type="protein sequence ID" value="EHY88516.1"/>
    <property type="molecule type" value="Genomic_DNA"/>
</dbReference>
<protein>
    <recommendedName>
        <fullName evidence="7">LamG-like jellyroll fold domain-containing protein</fullName>
    </recommendedName>
</protein>
<dbReference type="PANTHER" id="PTHR46943:SF1">
    <property type="entry name" value="PENTRAXIN-RELATED PROTEIN PTX3"/>
    <property type="match status" value="1"/>
</dbReference>
<evidence type="ECO:0000313" key="9">
    <source>
        <dbReference type="Proteomes" id="UP000004705"/>
    </source>
</evidence>
<proteinExistence type="predicted"/>
<keyword evidence="2" id="KW-0964">Secreted</keyword>
<name>H8G9F4_9PSEU</name>
<dbReference type="Gene3D" id="2.60.120.200">
    <property type="match status" value="4"/>
</dbReference>
<evidence type="ECO:0000256" key="6">
    <source>
        <dbReference type="SAM" id="SignalP"/>
    </source>
</evidence>
<feature type="domain" description="LamG-like jellyroll fold" evidence="7">
    <location>
        <begin position="1410"/>
        <end position="1554"/>
    </location>
</feature>
<feature type="compositionally biased region" description="Low complexity" evidence="5">
    <location>
        <begin position="243"/>
        <end position="256"/>
    </location>
</feature>
<dbReference type="InterPro" id="IPR006558">
    <property type="entry name" value="LamG-like"/>
</dbReference>
<feature type="region of interest" description="Disordered" evidence="5">
    <location>
        <begin position="238"/>
        <end position="262"/>
    </location>
</feature>
<dbReference type="SUPFAM" id="SSF49899">
    <property type="entry name" value="Concanavalin A-like lectins/glucanases"/>
    <property type="match status" value="4"/>
</dbReference>
<keyword evidence="4" id="KW-1015">Disulfide bond</keyword>
<dbReference type="InterPro" id="IPR013320">
    <property type="entry name" value="ConA-like_dom_sf"/>
</dbReference>
<reference evidence="8 9" key="1">
    <citation type="journal article" date="2012" name="Stand. Genomic Sci.">
        <title>Genome sequence of the soil bacterium Saccharomonospora azurea type strain (NA-128(T)).</title>
        <authorList>
            <person name="Klenk H.P."/>
            <person name="Held B."/>
            <person name="Lucas S."/>
            <person name="Lapidus A."/>
            <person name="Copeland A."/>
            <person name="Hammon N."/>
            <person name="Pitluck S."/>
            <person name="Goodwin L.A."/>
            <person name="Han C."/>
            <person name="Tapia R."/>
            <person name="Brambilla E.M."/>
            <person name="Potter G."/>
            <person name="Land M."/>
            <person name="Ivanova N."/>
            <person name="Rohde M."/>
            <person name="Goker M."/>
            <person name="Detter J.C."/>
            <person name="Kyrpides N.C."/>
            <person name="Woyke T."/>
        </authorList>
    </citation>
    <scope>NUCLEOTIDE SEQUENCE [LARGE SCALE GENOMIC DNA]</scope>
    <source>
        <strain evidence="8 9">NA-128</strain>
    </source>
</reference>
<evidence type="ECO:0000256" key="3">
    <source>
        <dbReference type="ARBA" id="ARBA00022729"/>
    </source>
</evidence>
<feature type="signal peptide" evidence="6">
    <location>
        <begin position="1"/>
        <end position="34"/>
    </location>
</feature>
<dbReference type="InterPro" id="IPR055372">
    <property type="entry name" value="CBM96"/>
</dbReference>
<gene>
    <name evidence="8" type="ORF">SacazDRAFT_01589</name>
</gene>
<feature type="domain" description="LamG-like jellyroll fold" evidence="7">
    <location>
        <begin position="767"/>
        <end position="910"/>
    </location>
</feature>
<feature type="domain" description="LamG-like jellyroll fold" evidence="7">
    <location>
        <begin position="1199"/>
        <end position="1338"/>
    </location>
</feature>
<dbReference type="InterPro" id="IPR042837">
    <property type="entry name" value="PTX3"/>
</dbReference>
<feature type="chain" id="PRO_5003611814" description="LamG-like jellyroll fold domain-containing protein" evidence="6">
    <location>
        <begin position="35"/>
        <end position="1680"/>
    </location>
</feature>
<evidence type="ECO:0000259" key="7">
    <source>
        <dbReference type="SMART" id="SM00560"/>
    </source>
</evidence>
<evidence type="ECO:0000256" key="2">
    <source>
        <dbReference type="ARBA" id="ARBA00022525"/>
    </source>
</evidence>
<feature type="region of interest" description="Disordered" evidence="5">
    <location>
        <begin position="1147"/>
        <end position="1179"/>
    </location>
</feature>
<dbReference type="GO" id="GO:0006955">
    <property type="term" value="P:immune response"/>
    <property type="evidence" value="ECO:0007669"/>
    <property type="project" value="InterPro"/>
</dbReference>
<evidence type="ECO:0000256" key="5">
    <source>
        <dbReference type="SAM" id="MobiDB-lite"/>
    </source>
</evidence>
<dbReference type="PANTHER" id="PTHR46943">
    <property type="entry name" value="PENTRAXIN-RELATED PROTEIN PTX3"/>
    <property type="match status" value="1"/>
</dbReference>
<dbReference type="Pfam" id="PF24517">
    <property type="entry name" value="CBM96"/>
    <property type="match status" value="1"/>
</dbReference>
<evidence type="ECO:0000256" key="1">
    <source>
        <dbReference type="ARBA" id="ARBA00004613"/>
    </source>
</evidence>